<dbReference type="EMBL" id="CAXAMN010028983">
    <property type="protein sequence ID" value="CAK9118350.1"/>
    <property type="molecule type" value="Genomic_DNA"/>
</dbReference>
<dbReference type="Pfam" id="PF22456">
    <property type="entry name" value="PqqF-like_C_4"/>
    <property type="match status" value="1"/>
</dbReference>
<gene>
    <name evidence="3" type="ORF">CCMP2556_LOCUS55447</name>
</gene>
<evidence type="ECO:0000313" key="3">
    <source>
        <dbReference type="EMBL" id="CAK9118350.1"/>
    </source>
</evidence>
<protein>
    <recommendedName>
        <fullName evidence="2">Coenzyme PQQ synthesis protein F-like C-terminal lobe domain-containing protein</fullName>
    </recommendedName>
</protein>
<feature type="domain" description="Coenzyme PQQ synthesis protein F-like C-terminal lobe" evidence="2">
    <location>
        <begin position="29"/>
        <end position="117"/>
    </location>
</feature>
<organism evidence="3 4">
    <name type="scientific">Durusdinium trenchii</name>
    <dbReference type="NCBI Taxonomy" id="1381693"/>
    <lineage>
        <taxon>Eukaryota</taxon>
        <taxon>Sar</taxon>
        <taxon>Alveolata</taxon>
        <taxon>Dinophyceae</taxon>
        <taxon>Suessiales</taxon>
        <taxon>Symbiodiniaceae</taxon>
        <taxon>Durusdinium</taxon>
    </lineage>
</organism>
<reference evidence="3 4" key="1">
    <citation type="submission" date="2024-02" db="EMBL/GenBank/DDBJ databases">
        <authorList>
            <person name="Chen Y."/>
            <person name="Shah S."/>
            <person name="Dougan E. K."/>
            <person name="Thang M."/>
            <person name="Chan C."/>
        </authorList>
    </citation>
    <scope>NUCLEOTIDE SEQUENCE [LARGE SCALE GENOMIC DNA]</scope>
</reference>
<evidence type="ECO:0000259" key="2">
    <source>
        <dbReference type="Pfam" id="PF22456"/>
    </source>
</evidence>
<dbReference type="PANTHER" id="PTHR43690">
    <property type="entry name" value="NARDILYSIN"/>
    <property type="match status" value="1"/>
</dbReference>
<keyword evidence="4" id="KW-1185">Reference proteome</keyword>
<evidence type="ECO:0000256" key="1">
    <source>
        <dbReference type="ARBA" id="ARBA00022723"/>
    </source>
</evidence>
<dbReference type="Gene3D" id="3.30.830.10">
    <property type="entry name" value="Metalloenzyme, LuxS/M16 peptidase-like"/>
    <property type="match status" value="1"/>
</dbReference>
<dbReference type="SUPFAM" id="SSF63411">
    <property type="entry name" value="LuxS/MPP-like metallohydrolase"/>
    <property type="match status" value="1"/>
</dbReference>
<accession>A0ABP0T1R5</accession>
<dbReference type="PANTHER" id="PTHR43690:SF18">
    <property type="entry name" value="INSULIN-DEGRADING ENZYME-RELATED"/>
    <property type="match status" value="1"/>
</dbReference>
<name>A0ABP0T1R5_9DINO</name>
<sequence length="209" mass="24538">MQPFTGNCPMCWVSERRQSSQNPTASCGEDLRTKQQLGYIVQLSNLEGKRFLKLRLLVQTEFEPTKVRARIEACWQKQLRWILEELEEEEFHRQKEGLASILAEAPKNLREEFSRHWAELSRRRYDFGRRQKKLEEVRRAELEGFRGFVRQLDLAPRLYIEIHSTQESKALEADAAQAVDRSWEGMEAAYAFRSTASWRDGSSQARSKL</sequence>
<proteinExistence type="predicted"/>
<keyword evidence="1" id="KW-0479">Metal-binding</keyword>
<evidence type="ECO:0000313" key="4">
    <source>
        <dbReference type="Proteomes" id="UP001642484"/>
    </source>
</evidence>
<comment type="caution">
    <text evidence="3">The sequence shown here is derived from an EMBL/GenBank/DDBJ whole genome shotgun (WGS) entry which is preliminary data.</text>
</comment>
<dbReference type="Proteomes" id="UP001642484">
    <property type="component" value="Unassembled WGS sequence"/>
</dbReference>
<dbReference type="InterPro" id="IPR050626">
    <property type="entry name" value="Peptidase_M16"/>
</dbReference>
<dbReference type="InterPro" id="IPR054734">
    <property type="entry name" value="PqqF-like_C_4"/>
</dbReference>
<dbReference type="InterPro" id="IPR011249">
    <property type="entry name" value="Metalloenz_LuxS/M16"/>
</dbReference>